<evidence type="ECO:0000313" key="6">
    <source>
        <dbReference type="Proteomes" id="UP000009170"/>
    </source>
</evidence>
<evidence type="ECO:0000313" key="5">
    <source>
        <dbReference type="EMBL" id="CEF96529.1"/>
    </source>
</evidence>
<reference evidence="6" key="1">
    <citation type="journal article" date="2006" name="Proc. Natl. Acad. Sci. U.S.A.">
        <title>Genome analysis of the smallest free-living eukaryote Ostreococcus tauri unveils many unique features.</title>
        <authorList>
            <person name="Derelle E."/>
            <person name="Ferraz C."/>
            <person name="Rombauts S."/>
            <person name="Rouze P."/>
            <person name="Worden A.Z."/>
            <person name="Robbens S."/>
            <person name="Partensky F."/>
            <person name="Degroeve S."/>
            <person name="Echeynie S."/>
            <person name="Cooke R."/>
            <person name="Saeys Y."/>
            <person name="Wuyts J."/>
            <person name="Jabbari K."/>
            <person name="Bowler C."/>
            <person name="Panaud O."/>
            <person name="Piegu B."/>
            <person name="Ball S.G."/>
            <person name="Ral J.-P."/>
            <person name="Bouget F.-Y."/>
            <person name="Piganeau G."/>
            <person name="De Baets B."/>
            <person name="Picard A."/>
            <person name="Delseny M."/>
            <person name="Demaille J."/>
            <person name="Van de Peer Y."/>
            <person name="Moreau H."/>
        </authorList>
    </citation>
    <scope>NUCLEOTIDE SEQUENCE [LARGE SCALE GENOMIC DNA]</scope>
    <source>
        <strain evidence="6">OTTH 0595 / CCAP 157/2 / RCC745</strain>
    </source>
</reference>
<dbReference type="InterPro" id="IPR009025">
    <property type="entry name" value="RBP11-like_dimer"/>
</dbReference>
<dbReference type="Gene3D" id="3.30.1360.10">
    <property type="entry name" value="RNA polymerase, RBP11-like subunit"/>
    <property type="match status" value="1"/>
</dbReference>
<dbReference type="InterPro" id="IPR036603">
    <property type="entry name" value="RBP11-like"/>
</dbReference>
<keyword evidence="2" id="KW-0804">Transcription</keyword>
<evidence type="ECO:0000256" key="1">
    <source>
        <dbReference type="ARBA" id="ARBA00022478"/>
    </source>
</evidence>
<accession>A0A090M3E8</accession>
<proteinExistence type="inferred from homology"/>
<comment type="similarity">
    <text evidence="3">Belongs to the archaeal Rpo11/eukaryotic RPB11/RPC19 RNA polymerase subunit family.</text>
</comment>
<dbReference type="GeneID" id="9835025"/>
<dbReference type="GO" id="GO:0005665">
    <property type="term" value="C:RNA polymerase II, core complex"/>
    <property type="evidence" value="ECO:0007669"/>
    <property type="project" value="TreeGrafter"/>
</dbReference>
<dbReference type="AlphaFoldDB" id="A0A090M3E8"/>
<protein>
    <submittedName>
        <fullName evidence="5">DNA-directed RNA polymerase, RBP11-like dimerisation domain</fullName>
    </submittedName>
</protein>
<evidence type="ECO:0000256" key="3">
    <source>
        <dbReference type="ARBA" id="ARBA00025751"/>
    </source>
</evidence>
<dbReference type="Proteomes" id="UP000009170">
    <property type="component" value="Unassembled WGS sequence"/>
</dbReference>
<dbReference type="OrthoDB" id="10248581at2759"/>
<dbReference type="SUPFAM" id="SSF55257">
    <property type="entry name" value="RBP11-like subunits of RNA polymerase"/>
    <property type="match status" value="1"/>
</dbReference>
<dbReference type="Pfam" id="PF13656">
    <property type="entry name" value="RNA_pol_L_2"/>
    <property type="match status" value="1"/>
</dbReference>
<keyword evidence="6" id="KW-1185">Reference proteome</keyword>
<dbReference type="EMBL" id="CAID01000001">
    <property type="protein sequence ID" value="CEF96529.1"/>
    <property type="molecule type" value="Genomic_DNA"/>
</dbReference>
<dbReference type="Gene3D" id="2.60.120.330">
    <property type="entry name" value="B-lactam Antibiotic, Isopenicillin N Synthase, Chain"/>
    <property type="match status" value="1"/>
</dbReference>
<organism evidence="5 6">
    <name type="scientific">Ostreococcus tauri</name>
    <name type="common">Marine green alga</name>
    <dbReference type="NCBI Taxonomy" id="70448"/>
    <lineage>
        <taxon>Eukaryota</taxon>
        <taxon>Viridiplantae</taxon>
        <taxon>Chlorophyta</taxon>
        <taxon>Mamiellophyceae</taxon>
        <taxon>Mamiellales</taxon>
        <taxon>Bathycoccaceae</taxon>
        <taxon>Ostreococcus</taxon>
    </lineage>
</organism>
<dbReference type="KEGG" id="ota:OT_ostta01g00920"/>
<dbReference type="PANTHER" id="PTHR13946:SF16">
    <property type="entry name" value="DNA-DIRECTED RNA POLYMERASE II SUBUNIT RPB11"/>
    <property type="match status" value="1"/>
</dbReference>
<dbReference type="InterPro" id="IPR027443">
    <property type="entry name" value="IPNS-like_sf"/>
</dbReference>
<gene>
    <name evidence="5" type="ORF">OT_ostta01g00920</name>
</gene>
<dbReference type="RefSeq" id="XP_022838146.1">
    <property type="nucleotide sequence ID" value="XM_022985247.1"/>
</dbReference>
<dbReference type="GO" id="GO:0006366">
    <property type="term" value="P:transcription by RNA polymerase II"/>
    <property type="evidence" value="ECO:0007669"/>
    <property type="project" value="TreeGrafter"/>
</dbReference>
<evidence type="ECO:0000259" key="4">
    <source>
        <dbReference type="Pfam" id="PF13656"/>
    </source>
</evidence>
<dbReference type="InParanoid" id="A0A090M3E8"/>
<comment type="caution">
    <text evidence="5">The sequence shown here is derived from an EMBL/GenBank/DDBJ whole genome shotgun (WGS) entry which is preliminary data.</text>
</comment>
<dbReference type="STRING" id="70448.A0A090M3E8"/>
<evidence type="ECO:0000256" key="2">
    <source>
        <dbReference type="ARBA" id="ARBA00023163"/>
    </source>
</evidence>
<name>A0A090M3E8_OSTTA</name>
<dbReference type="PANTHER" id="PTHR13946">
    <property type="entry name" value="DNA-DIRECTED RNA POLYMERASE I,II,III"/>
    <property type="match status" value="1"/>
</dbReference>
<dbReference type="SUPFAM" id="SSF51197">
    <property type="entry name" value="Clavaminate synthase-like"/>
    <property type="match status" value="1"/>
</dbReference>
<reference evidence="5 6" key="2">
    <citation type="journal article" date="2014" name="BMC Genomics">
        <title>An improved genome of the model marine alga Ostreococcus tauri unfolds by assessing Illumina de novo assemblies.</title>
        <authorList>
            <person name="Blanc-Mathieu R."/>
            <person name="Verhelst B."/>
            <person name="Derelle E."/>
            <person name="Rombauts S."/>
            <person name="Bouget F.Y."/>
            <person name="Carre I."/>
            <person name="Chateau A."/>
            <person name="Eyre-Walker A."/>
            <person name="Grimsley N."/>
            <person name="Moreau H."/>
            <person name="Piegu B."/>
            <person name="Rivals E."/>
            <person name="Schackwitz W."/>
            <person name="Van de Peer Y."/>
            <person name="Piganeau G."/>
        </authorList>
    </citation>
    <scope>NUCLEOTIDE SEQUENCE [LARGE SCALE GENOMIC DNA]</scope>
    <source>
        <strain evidence="6">OTTH 0595 / CCAP 157/2 / RCC745</strain>
    </source>
</reference>
<sequence>MGARDDGRLTARGWKRANRELHKNPDVVFAGYKNPHPTDHRVILKVHTNANTTPVQALRDAVTNLRAEVSDIAQQFADEINKHSQRAVVPCDRLDARSRVDGDRSTPSSPRVLRPARVEGYLIATPHRVRNSSTQSRFSVPWFWNPCLDYRVEPIELPEDLPWCRPKPAEGSFRTTASHGGDNVVHDCYGANAFKSLARSHPAVTAIHHSDLEILSSGAVVHRDPSTR</sequence>
<dbReference type="GO" id="GO:0046983">
    <property type="term" value="F:protein dimerization activity"/>
    <property type="evidence" value="ECO:0007669"/>
    <property type="project" value="InterPro"/>
</dbReference>
<feature type="domain" description="DNA-directed RNA polymerase RBP11-like dimerisation" evidence="4">
    <location>
        <begin position="20"/>
        <end position="74"/>
    </location>
</feature>
<dbReference type="GO" id="GO:0003899">
    <property type="term" value="F:DNA-directed RNA polymerase activity"/>
    <property type="evidence" value="ECO:0007669"/>
    <property type="project" value="TreeGrafter"/>
</dbReference>
<keyword evidence="1" id="KW-0240">DNA-directed RNA polymerase</keyword>